<reference evidence="2 3" key="1">
    <citation type="submission" date="2018-08" db="EMBL/GenBank/DDBJ databases">
        <title>A genome reference for cultivated species of the human gut microbiota.</title>
        <authorList>
            <person name="Zou Y."/>
            <person name="Xue W."/>
            <person name="Luo G."/>
        </authorList>
    </citation>
    <scope>NUCLEOTIDE SEQUENCE [LARGE SCALE GENOMIC DNA]</scope>
    <source>
        <strain evidence="2 3">AF24-29</strain>
    </source>
</reference>
<dbReference type="SUPFAM" id="SSF51338">
    <property type="entry name" value="Composite domain of metallo-dependent hydrolases"/>
    <property type="match status" value="1"/>
</dbReference>
<protein>
    <submittedName>
        <fullName evidence="2">Amidohydrolase</fullName>
    </submittedName>
</protein>
<dbReference type="Pfam" id="PF07969">
    <property type="entry name" value="Amidohydro_3"/>
    <property type="match status" value="1"/>
</dbReference>
<evidence type="ECO:0000313" key="3">
    <source>
        <dbReference type="Proteomes" id="UP000284178"/>
    </source>
</evidence>
<dbReference type="InterPro" id="IPR013108">
    <property type="entry name" value="Amidohydro_3"/>
</dbReference>
<organism evidence="2 3">
    <name type="scientific">Holdemania filiformis</name>
    <dbReference type="NCBI Taxonomy" id="61171"/>
    <lineage>
        <taxon>Bacteria</taxon>
        <taxon>Bacillati</taxon>
        <taxon>Bacillota</taxon>
        <taxon>Erysipelotrichia</taxon>
        <taxon>Erysipelotrichales</taxon>
        <taxon>Erysipelotrichaceae</taxon>
        <taxon>Holdemania</taxon>
    </lineage>
</organism>
<comment type="caution">
    <text evidence="2">The sequence shown here is derived from an EMBL/GenBank/DDBJ whole genome shotgun (WGS) entry which is preliminary data.</text>
</comment>
<dbReference type="Gene3D" id="3.10.310.70">
    <property type="match status" value="1"/>
</dbReference>
<dbReference type="InterPro" id="IPR033932">
    <property type="entry name" value="YtcJ-like"/>
</dbReference>
<dbReference type="PANTHER" id="PTHR22642:SF2">
    <property type="entry name" value="PROTEIN LONG AFTER FAR-RED 3"/>
    <property type="match status" value="1"/>
</dbReference>
<dbReference type="AlphaFoldDB" id="A0A412G5N1"/>
<dbReference type="GO" id="GO:0016810">
    <property type="term" value="F:hydrolase activity, acting on carbon-nitrogen (but not peptide) bonds"/>
    <property type="evidence" value="ECO:0007669"/>
    <property type="project" value="InterPro"/>
</dbReference>
<keyword evidence="2" id="KW-0378">Hydrolase</keyword>
<sequence>MAAKRRKRMRTILRNAKIWLGGDQFASAVLFDSSQILAVGTDAQVEAQRQNGDQIIDVQGRLVLPGLCDTHLHCYNKGCTLQNIDLQDVSSIEEIVSRSREYIQAHPDSSVIHGRGWNHDYFAEGRILNRADLDRISTRVPVVLTRACGHIACVNTCALQRLGFTGAIVQPEDGQIDVDEQGCPTGIFRENAMLLLKPLDPPLTVTQIKERLALALAAAARAGLTTVHSNDVTSENLDLMLEAYRQLRAEDRMPVRVVLQCTLTDPESLMRYLEIKEQTPSDEVLVFGPLKLLTDGSLGARTAWMRQPYADDPSTRGIATMTRAQLDELVSLAHAHGLQCVCHAIGDAAIEMVLDTFENVNRTSPDNPLRHGIVHCQITDSALIDRFASTHTAALVQPIFLHYDQHIVEQRVGTELAQTSYAFRSLAERGVAVSFGTDCPVEDLNPFANLYCAVTRKDLHHPEASGYRPEEAFSLEAALRCMTETAAWQSFEEGRKGVIQIGALPDFTICDQDVFALAPQKLKDVRSWMTICQGKVRWQAE</sequence>
<evidence type="ECO:0000313" key="2">
    <source>
        <dbReference type="EMBL" id="RGR76332.1"/>
    </source>
</evidence>
<dbReference type="Gene3D" id="2.30.40.10">
    <property type="entry name" value="Urease, subunit C, domain 1"/>
    <property type="match status" value="1"/>
</dbReference>
<keyword evidence="3" id="KW-1185">Reference proteome</keyword>
<dbReference type="InterPro" id="IPR011059">
    <property type="entry name" value="Metal-dep_hydrolase_composite"/>
</dbReference>
<feature type="domain" description="Amidohydrolase 3" evidence="1">
    <location>
        <begin position="54"/>
        <end position="536"/>
    </location>
</feature>
<gene>
    <name evidence="2" type="ORF">DWY25_02975</name>
</gene>
<dbReference type="Proteomes" id="UP000284178">
    <property type="component" value="Unassembled WGS sequence"/>
</dbReference>
<dbReference type="CDD" id="cd01300">
    <property type="entry name" value="YtcJ_like"/>
    <property type="match status" value="1"/>
</dbReference>
<dbReference type="SUPFAM" id="SSF51556">
    <property type="entry name" value="Metallo-dependent hydrolases"/>
    <property type="match status" value="1"/>
</dbReference>
<dbReference type="PANTHER" id="PTHR22642">
    <property type="entry name" value="IMIDAZOLONEPROPIONASE"/>
    <property type="match status" value="1"/>
</dbReference>
<accession>A0A412G5N1</accession>
<proteinExistence type="predicted"/>
<evidence type="ECO:0000259" key="1">
    <source>
        <dbReference type="Pfam" id="PF07969"/>
    </source>
</evidence>
<name>A0A412G5N1_9FIRM</name>
<dbReference type="Gene3D" id="3.20.20.140">
    <property type="entry name" value="Metal-dependent hydrolases"/>
    <property type="match status" value="1"/>
</dbReference>
<dbReference type="EMBL" id="QRUP01000002">
    <property type="protein sequence ID" value="RGR76332.1"/>
    <property type="molecule type" value="Genomic_DNA"/>
</dbReference>
<dbReference type="InterPro" id="IPR032466">
    <property type="entry name" value="Metal_Hydrolase"/>
</dbReference>